<dbReference type="Proteomes" id="UP000652219">
    <property type="component" value="Unassembled WGS sequence"/>
</dbReference>
<sequence length="47" mass="5115">MLLTDTPKLVWLMRISPSTPYGLAGFVDSCGCRTALYSVPICSPIHC</sequence>
<name>A0A8H6MF77_9PEZI</name>
<keyword evidence="2" id="KW-1185">Reference proteome</keyword>
<dbReference type="AlphaFoldDB" id="A0A8H6MF77"/>
<protein>
    <submittedName>
        <fullName evidence="1">Uncharacterized protein</fullName>
    </submittedName>
</protein>
<gene>
    <name evidence="1" type="ORF">CSOJ01_16057</name>
</gene>
<comment type="caution">
    <text evidence="1">The sequence shown here is derived from an EMBL/GenBank/DDBJ whole genome shotgun (WGS) entry which is preliminary data.</text>
</comment>
<accession>A0A8H6MF77</accession>
<organism evidence="1 2">
    <name type="scientific">Colletotrichum sojae</name>
    <dbReference type="NCBI Taxonomy" id="2175907"/>
    <lineage>
        <taxon>Eukaryota</taxon>
        <taxon>Fungi</taxon>
        <taxon>Dikarya</taxon>
        <taxon>Ascomycota</taxon>
        <taxon>Pezizomycotina</taxon>
        <taxon>Sordariomycetes</taxon>
        <taxon>Hypocreomycetidae</taxon>
        <taxon>Glomerellales</taxon>
        <taxon>Glomerellaceae</taxon>
        <taxon>Colletotrichum</taxon>
        <taxon>Colletotrichum orchidearum species complex</taxon>
    </lineage>
</organism>
<evidence type="ECO:0000313" key="2">
    <source>
        <dbReference type="Proteomes" id="UP000652219"/>
    </source>
</evidence>
<reference evidence="1 2" key="1">
    <citation type="journal article" date="2020" name="Phytopathology">
        <title>Genome Sequence Resources of Colletotrichum truncatum, C. plurivorum, C. musicola, and C. sojae: Four Species Pathogenic to Soybean (Glycine max).</title>
        <authorList>
            <person name="Rogerio F."/>
            <person name="Boufleur T.R."/>
            <person name="Ciampi-Guillardi M."/>
            <person name="Sukno S.A."/>
            <person name="Thon M.R."/>
            <person name="Massola Junior N.S."/>
            <person name="Baroncelli R."/>
        </authorList>
    </citation>
    <scope>NUCLEOTIDE SEQUENCE [LARGE SCALE GENOMIC DNA]</scope>
    <source>
        <strain evidence="1 2">LFN0009</strain>
    </source>
</reference>
<evidence type="ECO:0000313" key="1">
    <source>
        <dbReference type="EMBL" id="KAF6781718.1"/>
    </source>
</evidence>
<dbReference type="EMBL" id="WIGN01000985">
    <property type="protein sequence ID" value="KAF6781718.1"/>
    <property type="molecule type" value="Genomic_DNA"/>
</dbReference>
<proteinExistence type="predicted"/>